<dbReference type="Pfam" id="PF03772">
    <property type="entry name" value="Competence"/>
    <property type="match status" value="1"/>
</dbReference>
<sequence length="98" mass="11251">VVFYNFGYIPLYSVIANIILIPLTSLFISGMILMVSVPFLKPLISSGVWFIGMIFNKIMMAFQHMPYSVITGRPSIYVFLIYPLLLLLLFLPRFRNSP</sequence>
<dbReference type="AlphaFoldDB" id="A0A7C0VCB9"/>
<evidence type="ECO:0000313" key="3">
    <source>
        <dbReference type="EMBL" id="HDI82218.1"/>
    </source>
</evidence>
<feature type="transmembrane region" description="Helical" evidence="1">
    <location>
        <begin position="12"/>
        <end position="35"/>
    </location>
</feature>
<dbReference type="InterPro" id="IPR004477">
    <property type="entry name" value="ComEC_N"/>
</dbReference>
<feature type="non-terminal residue" evidence="3">
    <location>
        <position position="1"/>
    </location>
</feature>
<organism evidence="3">
    <name type="scientific">candidate division WOR-3 bacterium</name>
    <dbReference type="NCBI Taxonomy" id="2052148"/>
    <lineage>
        <taxon>Bacteria</taxon>
        <taxon>Bacteria division WOR-3</taxon>
    </lineage>
</organism>
<proteinExistence type="predicted"/>
<keyword evidence="1" id="KW-0472">Membrane</keyword>
<name>A0A7C0VCB9_UNCW3</name>
<protein>
    <recommendedName>
        <fullName evidence="2">ComEC/Rec2-related protein domain-containing protein</fullName>
    </recommendedName>
</protein>
<gene>
    <name evidence="3" type="ORF">ENF18_00320</name>
</gene>
<keyword evidence="1" id="KW-1133">Transmembrane helix</keyword>
<dbReference type="Proteomes" id="UP000885847">
    <property type="component" value="Unassembled WGS sequence"/>
</dbReference>
<keyword evidence="1" id="KW-0812">Transmembrane</keyword>
<evidence type="ECO:0000256" key="1">
    <source>
        <dbReference type="SAM" id="Phobius"/>
    </source>
</evidence>
<feature type="transmembrane region" description="Helical" evidence="1">
    <location>
        <begin position="42"/>
        <end position="62"/>
    </location>
</feature>
<accession>A0A7C0VCB9</accession>
<comment type="caution">
    <text evidence="3">The sequence shown here is derived from an EMBL/GenBank/DDBJ whole genome shotgun (WGS) entry which is preliminary data.</text>
</comment>
<reference evidence="3" key="1">
    <citation type="journal article" date="2020" name="mSystems">
        <title>Genome- and Community-Level Interaction Insights into Carbon Utilization and Element Cycling Functions of Hydrothermarchaeota in Hydrothermal Sediment.</title>
        <authorList>
            <person name="Zhou Z."/>
            <person name="Liu Y."/>
            <person name="Xu W."/>
            <person name="Pan J."/>
            <person name="Luo Z.H."/>
            <person name="Li M."/>
        </authorList>
    </citation>
    <scope>NUCLEOTIDE SEQUENCE [LARGE SCALE GENOMIC DNA]</scope>
    <source>
        <strain evidence="3">HyVt-102</strain>
    </source>
</reference>
<feature type="domain" description="ComEC/Rec2-related protein" evidence="2">
    <location>
        <begin position="1"/>
        <end position="92"/>
    </location>
</feature>
<evidence type="ECO:0000259" key="2">
    <source>
        <dbReference type="Pfam" id="PF03772"/>
    </source>
</evidence>
<feature type="transmembrane region" description="Helical" evidence="1">
    <location>
        <begin position="74"/>
        <end position="91"/>
    </location>
</feature>
<dbReference type="EMBL" id="DQWE01000014">
    <property type="protein sequence ID" value="HDI82218.1"/>
    <property type="molecule type" value="Genomic_DNA"/>
</dbReference>